<dbReference type="InterPro" id="IPR008928">
    <property type="entry name" value="6-hairpin_glycosidase_sf"/>
</dbReference>
<feature type="domain" description="GH15-like" evidence="1">
    <location>
        <begin position="27"/>
        <end position="251"/>
    </location>
</feature>
<dbReference type="PANTHER" id="PTHR31616">
    <property type="entry name" value="TREHALASE"/>
    <property type="match status" value="1"/>
</dbReference>
<dbReference type="Proteomes" id="UP000321379">
    <property type="component" value="Unassembled WGS sequence"/>
</dbReference>
<dbReference type="EMBL" id="VRMG01000009">
    <property type="protein sequence ID" value="TXN29176.1"/>
    <property type="molecule type" value="Genomic_DNA"/>
</dbReference>
<dbReference type="SUPFAM" id="SSF48208">
    <property type="entry name" value="Six-hairpin glycosidases"/>
    <property type="match status" value="1"/>
</dbReference>
<dbReference type="RefSeq" id="WP_147784196.1">
    <property type="nucleotide sequence ID" value="NZ_VRMG01000009.1"/>
</dbReference>
<name>A0A5C8UNY2_9MICO</name>
<keyword evidence="3" id="KW-1185">Reference proteome</keyword>
<sequence>MIEAHHGIQSGSDAESRDPLARLAESSVDLILGLQDPSGAYPASPTFSAYRGYCWFRDGAFIADAMSSAGASESAERFFDWCARILVAREPAIVEIVSRALAGDPVPDAQMLPTRFTFAGEEGEDDWWDFQLDGFGTWLWAVAEHSRRHGTGLGRWARAIELSVDYLTSSWQRPCFDWWEENASEVHVSTLACVAAGLVAVAEAGAIDGRRLEQALDASESIRSTIVERGLVHGYLAKWLGSTEVDASALAAVAPLGLFPASGEIGSRTLMAIDDSLNVGGGVHRYLDDTFFGGGQWPLLSCLLGLGYAAAGDRGRAVELLVWAAGTADRDGALPEQVGDHLLDPSRYQEWDDRWGPVARPLLWSHAMFVRLAVEVGVVEVLPA</sequence>
<dbReference type="GO" id="GO:0004553">
    <property type="term" value="F:hydrolase activity, hydrolyzing O-glycosyl compounds"/>
    <property type="evidence" value="ECO:0007669"/>
    <property type="project" value="UniProtKB-ARBA"/>
</dbReference>
<dbReference type="AlphaFoldDB" id="A0A5C8UNY2"/>
<evidence type="ECO:0000313" key="3">
    <source>
        <dbReference type="Proteomes" id="UP000321379"/>
    </source>
</evidence>
<dbReference type="InterPro" id="IPR011613">
    <property type="entry name" value="GH15-like"/>
</dbReference>
<gene>
    <name evidence="2" type="ORF">FVP33_13400</name>
</gene>
<dbReference type="GO" id="GO:0005975">
    <property type="term" value="P:carbohydrate metabolic process"/>
    <property type="evidence" value="ECO:0007669"/>
    <property type="project" value="InterPro"/>
</dbReference>
<dbReference type="PANTHER" id="PTHR31616:SF0">
    <property type="entry name" value="GLUCAN 1,4-ALPHA-GLUCOSIDASE"/>
    <property type="match status" value="1"/>
</dbReference>
<dbReference type="Gene3D" id="1.50.10.10">
    <property type="match status" value="1"/>
</dbReference>
<accession>A0A5C8UNY2</accession>
<protein>
    <submittedName>
        <fullName evidence="2">Glycoside hydrolase family 15</fullName>
    </submittedName>
</protein>
<proteinExistence type="predicted"/>
<evidence type="ECO:0000313" key="2">
    <source>
        <dbReference type="EMBL" id="TXN29176.1"/>
    </source>
</evidence>
<dbReference type="InterPro" id="IPR012341">
    <property type="entry name" value="6hp_glycosidase-like_sf"/>
</dbReference>
<comment type="caution">
    <text evidence="2">The sequence shown here is derived from an EMBL/GenBank/DDBJ whole genome shotgun (WGS) entry which is preliminary data.</text>
</comment>
<keyword evidence="2" id="KW-0378">Hydrolase</keyword>
<evidence type="ECO:0000259" key="1">
    <source>
        <dbReference type="Pfam" id="PF00723"/>
    </source>
</evidence>
<reference evidence="2 3" key="1">
    <citation type="submission" date="2019-08" db="EMBL/GenBank/DDBJ databases">
        <title>Bacterial whole genome sequence for Glaciihabitans sp. CHu50b-6-2.</title>
        <authorList>
            <person name="Jin L."/>
        </authorList>
    </citation>
    <scope>NUCLEOTIDE SEQUENCE [LARGE SCALE GENOMIC DNA]</scope>
    <source>
        <strain evidence="2 3">CHu50b-6-2</strain>
    </source>
</reference>
<dbReference type="Pfam" id="PF00723">
    <property type="entry name" value="Glyco_hydro_15"/>
    <property type="match status" value="1"/>
</dbReference>
<organism evidence="2 3">
    <name type="scientific">Lacisediminihabitans profunda</name>
    <dbReference type="NCBI Taxonomy" id="2594790"/>
    <lineage>
        <taxon>Bacteria</taxon>
        <taxon>Bacillati</taxon>
        <taxon>Actinomycetota</taxon>
        <taxon>Actinomycetes</taxon>
        <taxon>Micrococcales</taxon>
        <taxon>Microbacteriaceae</taxon>
        <taxon>Lacisediminihabitans</taxon>
    </lineage>
</organism>